<dbReference type="SUPFAM" id="SSF64288">
    <property type="entry name" value="Chorismate lyase-like"/>
    <property type="match status" value="1"/>
</dbReference>
<dbReference type="EMBL" id="LAZR01001770">
    <property type="protein sequence ID" value="KKN39348.1"/>
    <property type="molecule type" value="Genomic_DNA"/>
</dbReference>
<protein>
    <submittedName>
        <fullName evidence="1">Uncharacterized protein</fullName>
    </submittedName>
</protein>
<gene>
    <name evidence="1" type="ORF">LCGC14_0744530</name>
</gene>
<reference evidence="1" key="1">
    <citation type="journal article" date="2015" name="Nature">
        <title>Complex archaea that bridge the gap between prokaryotes and eukaryotes.</title>
        <authorList>
            <person name="Spang A."/>
            <person name="Saw J.H."/>
            <person name="Jorgensen S.L."/>
            <person name="Zaremba-Niedzwiedzka K."/>
            <person name="Martijn J."/>
            <person name="Lind A.E."/>
            <person name="van Eijk R."/>
            <person name="Schleper C."/>
            <person name="Guy L."/>
            <person name="Ettema T.J."/>
        </authorList>
    </citation>
    <scope>NUCLEOTIDE SEQUENCE</scope>
</reference>
<dbReference type="AlphaFoldDB" id="A0A0F9TCZ4"/>
<proteinExistence type="predicted"/>
<name>A0A0F9TCZ4_9ZZZZ</name>
<comment type="caution">
    <text evidence="1">The sequence shown here is derived from an EMBL/GenBank/DDBJ whole genome shotgun (WGS) entry which is preliminary data.</text>
</comment>
<dbReference type="InterPro" id="IPR028978">
    <property type="entry name" value="Chorismate_lyase_/UTRA_dom_sf"/>
</dbReference>
<organism evidence="1">
    <name type="scientific">marine sediment metagenome</name>
    <dbReference type="NCBI Taxonomy" id="412755"/>
    <lineage>
        <taxon>unclassified sequences</taxon>
        <taxon>metagenomes</taxon>
        <taxon>ecological metagenomes</taxon>
    </lineage>
</organism>
<accession>A0A0F9TCZ4</accession>
<dbReference type="Gene3D" id="3.40.1410.10">
    <property type="entry name" value="Chorismate lyase-like"/>
    <property type="match status" value="1"/>
</dbReference>
<evidence type="ECO:0000313" key="1">
    <source>
        <dbReference type="EMBL" id="KKN39348.1"/>
    </source>
</evidence>
<sequence>MEPLDIPRVLEVTRDFPPKLRPLMAVFGTLQGALSLLFGEEVKVRLIGQVASDWEVEREVELVAGDRVVATARSHIVCTIAQQSYLDDIILGEMGIGQLLTQHGINCQARLMDCGAGDKECWRKYILEGPGVSITITEYFPRELYV</sequence>